<dbReference type="EMBL" id="QGMJ01000325">
    <property type="protein sequence ID" value="TVY37819.1"/>
    <property type="molecule type" value="Genomic_DNA"/>
</dbReference>
<evidence type="ECO:0000256" key="5">
    <source>
        <dbReference type="ARBA" id="ARBA00023242"/>
    </source>
</evidence>
<dbReference type="PROSITE" id="PS00463">
    <property type="entry name" value="ZN2_CY6_FUNGAL_1"/>
    <property type="match status" value="1"/>
</dbReference>
<dbReference type="GO" id="GO:0005634">
    <property type="term" value="C:nucleus"/>
    <property type="evidence" value="ECO:0007669"/>
    <property type="project" value="UniProtKB-SubCell"/>
</dbReference>
<dbReference type="SUPFAM" id="SSF57701">
    <property type="entry name" value="Zn2/Cys6 DNA-binding domain"/>
    <property type="match status" value="1"/>
</dbReference>
<dbReference type="Gene3D" id="4.10.240.10">
    <property type="entry name" value="Zn(2)-C6 fungal-type DNA-binding domain"/>
    <property type="match status" value="1"/>
</dbReference>
<dbReference type="Proteomes" id="UP000462212">
    <property type="component" value="Unassembled WGS sequence"/>
</dbReference>
<organism evidence="9 10">
    <name type="scientific">Lachnellula subtilissima</name>
    <dbReference type="NCBI Taxonomy" id="602034"/>
    <lineage>
        <taxon>Eukaryota</taxon>
        <taxon>Fungi</taxon>
        <taxon>Dikarya</taxon>
        <taxon>Ascomycota</taxon>
        <taxon>Pezizomycotina</taxon>
        <taxon>Leotiomycetes</taxon>
        <taxon>Helotiales</taxon>
        <taxon>Lachnaceae</taxon>
        <taxon>Lachnellula</taxon>
    </lineage>
</organism>
<keyword evidence="5" id="KW-0539">Nucleus</keyword>
<keyword evidence="7" id="KW-1133">Transmembrane helix</keyword>
<accession>A0A8H8RQQ6</accession>
<sequence>MENQSPPSSIKTEKADNTASGKQAACLNCRRSKTRCLRDPGDLRCKKCTQTRGDCVVPEYRVGRKKGIKNKRDGLEKAVYRIEQAIKKSKTDGSQSEDSENVHHLKHLLNDANHILPGTASGGLDRSLSARGSSSQTYQSPRNDYFVPPKSEPIPDQNSDDQFAVDDAENPLQLLARASDLSVPSSAPTTSNFSRGQRGHSRDQDLEAFFGPFHPSLDIGQDIDPIEMGIVTEDESAGLFSYFYENLSHTRWGLDPLLHTPRFVQQRSAFLFTSILAASALFIPTAGALFKRLSIHCKYLSRKIIASRNRSPEIVLAYMINIPWMTPGKHWSDDETCSYMAMALTIALDIFLDKLIVPSPSDPHGNFQAGRAQSDCITAKKALELDGFGDVDPRSDFGKRLLRRRERIWLALFVLDRGVCLARGRSFIVPVTPLIETCDDWHRCQVSDGWDGSIVSSAILRRDLVDLISEVKRSCDSNRTQNVNGEMIVQSLQQMIDNFFDRWYTTWTFTIGGTKGSQFHPPNASILMDYTGTSIPPYVEILVTHGRLSIYSSVINHPTAPVEVKRFFRAAGLSSSLNVMRAAVQGESRLKSMPNNTCIMISFAACFAIYLSAKGNGTTGLATSIKVLIEESAGVLERIGGITPHRNGTSRLYGRHLRDVVGSELSKVDGAQSALTLPPPQVTRQPYASVEQSSQLPPHTQAQMYQRSIEVPPMQMQFSAMSDDQINEAINNAGAELDMSLSNFQMDDRTGLDWLNWFNMDVNSGI</sequence>
<protein>
    <submittedName>
        <fullName evidence="9">Satratoxin biosynthesis SC1 cluster transcription factor</fullName>
    </submittedName>
</protein>
<feature type="compositionally biased region" description="Polar residues" evidence="6">
    <location>
        <begin position="682"/>
        <end position="700"/>
    </location>
</feature>
<feature type="region of interest" description="Disordered" evidence="6">
    <location>
        <begin position="1"/>
        <end position="23"/>
    </location>
</feature>
<proteinExistence type="predicted"/>
<dbReference type="InterPro" id="IPR051089">
    <property type="entry name" value="prtT"/>
</dbReference>
<feature type="compositionally biased region" description="Polar residues" evidence="6">
    <location>
        <begin position="1"/>
        <end position="10"/>
    </location>
</feature>
<dbReference type="AlphaFoldDB" id="A0A8H8RQQ6"/>
<keyword evidence="4" id="KW-0804">Transcription</keyword>
<evidence type="ECO:0000256" key="4">
    <source>
        <dbReference type="ARBA" id="ARBA00023163"/>
    </source>
</evidence>
<feature type="region of interest" description="Disordered" evidence="6">
    <location>
        <begin position="674"/>
        <end position="700"/>
    </location>
</feature>
<feature type="compositionally biased region" description="Polar residues" evidence="6">
    <location>
        <begin position="182"/>
        <end position="195"/>
    </location>
</feature>
<name>A0A8H8RQQ6_9HELO</name>
<dbReference type="InterPro" id="IPR036864">
    <property type="entry name" value="Zn2-C6_fun-type_DNA-bd_sf"/>
</dbReference>
<evidence type="ECO:0000313" key="9">
    <source>
        <dbReference type="EMBL" id="TVY37819.1"/>
    </source>
</evidence>
<dbReference type="InterPro" id="IPR001138">
    <property type="entry name" value="Zn2Cys6_DnaBD"/>
</dbReference>
<feature type="region of interest" description="Disordered" evidence="6">
    <location>
        <begin position="120"/>
        <end position="163"/>
    </location>
</feature>
<evidence type="ECO:0000256" key="3">
    <source>
        <dbReference type="ARBA" id="ARBA00023125"/>
    </source>
</evidence>
<evidence type="ECO:0000313" key="10">
    <source>
        <dbReference type="Proteomes" id="UP000462212"/>
    </source>
</evidence>
<keyword evidence="7" id="KW-0812">Transmembrane</keyword>
<comment type="caution">
    <text evidence="9">The sequence shown here is derived from an EMBL/GenBank/DDBJ whole genome shotgun (WGS) entry which is preliminary data.</text>
</comment>
<keyword evidence="2" id="KW-0805">Transcription regulation</keyword>
<dbReference type="CDD" id="cd12148">
    <property type="entry name" value="fungal_TF_MHR"/>
    <property type="match status" value="1"/>
</dbReference>
<evidence type="ECO:0000256" key="6">
    <source>
        <dbReference type="SAM" id="MobiDB-lite"/>
    </source>
</evidence>
<dbReference type="GO" id="GO:0000981">
    <property type="term" value="F:DNA-binding transcription factor activity, RNA polymerase II-specific"/>
    <property type="evidence" value="ECO:0007669"/>
    <property type="project" value="InterPro"/>
</dbReference>
<dbReference type="CDD" id="cd00067">
    <property type="entry name" value="GAL4"/>
    <property type="match status" value="1"/>
</dbReference>
<gene>
    <name evidence="9" type="primary">SAT9</name>
    <name evidence="9" type="ORF">LSUB1_G003100</name>
</gene>
<dbReference type="GO" id="GO:0000976">
    <property type="term" value="F:transcription cis-regulatory region binding"/>
    <property type="evidence" value="ECO:0007669"/>
    <property type="project" value="TreeGrafter"/>
</dbReference>
<keyword evidence="3" id="KW-0238">DNA-binding</keyword>
<evidence type="ECO:0000256" key="2">
    <source>
        <dbReference type="ARBA" id="ARBA00023015"/>
    </source>
</evidence>
<feature type="region of interest" description="Disordered" evidence="6">
    <location>
        <begin position="178"/>
        <end position="201"/>
    </location>
</feature>
<keyword evidence="7" id="KW-0472">Membrane</keyword>
<dbReference type="GO" id="GO:0008270">
    <property type="term" value="F:zinc ion binding"/>
    <property type="evidence" value="ECO:0007669"/>
    <property type="project" value="InterPro"/>
</dbReference>
<feature type="compositionally biased region" description="Polar residues" evidence="6">
    <location>
        <begin position="130"/>
        <end position="142"/>
    </location>
</feature>
<keyword evidence="10" id="KW-1185">Reference proteome</keyword>
<dbReference type="PANTHER" id="PTHR31845:SF17">
    <property type="entry name" value="ZN(II)2CYS6 TRANSCRIPTION FACTOR (EUROFUNG)"/>
    <property type="match status" value="1"/>
</dbReference>
<evidence type="ECO:0000256" key="7">
    <source>
        <dbReference type="SAM" id="Phobius"/>
    </source>
</evidence>
<feature type="domain" description="Zn(2)-C6 fungal-type" evidence="8">
    <location>
        <begin position="25"/>
        <end position="55"/>
    </location>
</feature>
<dbReference type="PANTHER" id="PTHR31845">
    <property type="entry name" value="FINGER DOMAIN PROTEIN, PUTATIVE-RELATED"/>
    <property type="match status" value="1"/>
</dbReference>
<feature type="transmembrane region" description="Helical" evidence="7">
    <location>
        <begin position="269"/>
        <end position="290"/>
    </location>
</feature>
<evidence type="ECO:0000259" key="8">
    <source>
        <dbReference type="PROSITE" id="PS00463"/>
    </source>
</evidence>
<evidence type="ECO:0000256" key="1">
    <source>
        <dbReference type="ARBA" id="ARBA00004123"/>
    </source>
</evidence>
<dbReference type="OrthoDB" id="3429912at2759"/>
<comment type="subcellular location">
    <subcellularLocation>
        <location evidence="1">Nucleus</location>
    </subcellularLocation>
</comment>
<reference evidence="9 10" key="1">
    <citation type="submission" date="2018-05" db="EMBL/GenBank/DDBJ databases">
        <title>Genome sequencing and assembly of the regulated plant pathogen Lachnellula willkommii and related sister species for the development of diagnostic species identification markers.</title>
        <authorList>
            <person name="Giroux E."/>
            <person name="Bilodeau G."/>
        </authorList>
    </citation>
    <scope>NUCLEOTIDE SEQUENCE [LARGE SCALE GENOMIC DNA]</scope>
    <source>
        <strain evidence="9 10">CBS 197.66</strain>
    </source>
</reference>